<feature type="region of interest" description="Disordered" evidence="1">
    <location>
        <begin position="1"/>
        <end position="202"/>
    </location>
</feature>
<feature type="compositionally biased region" description="Basic residues" evidence="1">
    <location>
        <begin position="265"/>
        <end position="280"/>
    </location>
</feature>
<dbReference type="EMBL" id="LUEZ02000017">
    <property type="protein sequence ID" value="RDB27289.1"/>
    <property type="molecule type" value="Genomic_DNA"/>
</dbReference>
<comment type="caution">
    <text evidence="2">The sequence shown here is derived from an EMBL/GenBank/DDBJ whole genome shotgun (WGS) entry which is preliminary data.</text>
</comment>
<feature type="region of interest" description="Disordered" evidence="1">
    <location>
        <begin position="519"/>
        <end position="544"/>
    </location>
</feature>
<feature type="compositionally biased region" description="Polar residues" evidence="1">
    <location>
        <begin position="162"/>
        <end position="188"/>
    </location>
</feature>
<feature type="region of interest" description="Disordered" evidence="1">
    <location>
        <begin position="400"/>
        <end position="457"/>
    </location>
</feature>
<dbReference type="Proteomes" id="UP000076154">
    <property type="component" value="Unassembled WGS sequence"/>
</dbReference>
<accession>A0A369JY71</accession>
<proteinExistence type="predicted"/>
<feature type="compositionally biased region" description="Low complexity" evidence="1">
    <location>
        <begin position="35"/>
        <end position="62"/>
    </location>
</feature>
<feature type="compositionally biased region" description="Polar residues" evidence="1">
    <location>
        <begin position="304"/>
        <end position="320"/>
    </location>
</feature>
<feature type="region of interest" description="Disordered" evidence="1">
    <location>
        <begin position="239"/>
        <end position="281"/>
    </location>
</feature>
<evidence type="ECO:0000313" key="2">
    <source>
        <dbReference type="EMBL" id="RDB27289.1"/>
    </source>
</evidence>
<feature type="region of interest" description="Disordered" evidence="1">
    <location>
        <begin position="299"/>
        <end position="322"/>
    </location>
</feature>
<evidence type="ECO:0000313" key="3">
    <source>
        <dbReference type="Proteomes" id="UP000076154"/>
    </source>
</evidence>
<protein>
    <submittedName>
        <fullName evidence="2">Uncharacterized protein</fullName>
    </submittedName>
</protein>
<dbReference type="InParanoid" id="A0A369JY71"/>
<feature type="region of interest" description="Disordered" evidence="1">
    <location>
        <begin position="351"/>
        <end position="371"/>
    </location>
</feature>
<dbReference type="AlphaFoldDB" id="A0A369JY71"/>
<evidence type="ECO:0000256" key="1">
    <source>
        <dbReference type="SAM" id="MobiDB-lite"/>
    </source>
</evidence>
<gene>
    <name evidence="2" type="ORF">Hypma_004372</name>
</gene>
<name>A0A369JY71_HYPMA</name>
<feature type="compositionally biased region" description="Polar residues" evidence="1">
    <location>
        <begin position="523"/>
        <end position="533"/>
    </location>
</feature>
<keyword evidence="3" id="KW-1185">Reference proteome</keyword>
<organism evidence="2 3">
    <name type="scientific">Hypsizygus marmoreus</name>
    <name type="common">White beech mushroom</name>
    <name type="synonym">Agaricus marmoreus</name>
    <dbReference type="NCBI Taxonomy" id="39966"/>
    <lineage>
        <taxon>Eukaryota</taxon>
        <taxon>Fungi</taxon>
        <taxon>Dikarya</taxon>
        <taxon>Basidiomycota</taxon>
        <taxon>Agaricomycotina</taxon>
        <taxon>Agaricomycetes</taxon>
        <taxon>Agaricomycetidae</taxon>
        <taxon>Agaricales</taxon>
        <taxon>Tricholomatineae</taxon>
        <taxon>Lyophyllaceae</taxon>
        <taxon>Hypsizygus</taxon>
    </lineage>
</organism>
<sequence>MSTPHVSSHAVDHLTSAHTLSSPFHRLGKFFGLKSGSPSRSGNSPSSSPSRSRGTSPARTGRFLSRPTTDAGHRSHSPDGSTSSHATTKVSASRLNHSTSTPNMCVDNRTDRPASVLPMRREEKRGSRPVGPIIVSLLSGLQPSIPANPRHKPTDDDKKPSLSPTTYEFGTVARSSSARRTPESSVSPLSRDHSFTPCNSPSPVSKTFSTFLQPESAHIARRHSTLAWTEPLESTTPLSPLFSPIPSDDSHLTPATSIESLKASDRRRSRKPWTHSRRGSVNKLARTLGVCPPDLNMSFDVGQTPHSPNHSERSFSTTEETYIPAKEPLSLSKASKRRSLSLTTFASLPSLFRSRSPSHGDGKHITKRSPSRISLSTVNTDDVHRFDLADDLSDTWGEVRDDSHSCSPISPITFHPPSPLPRGGGVASSTLSHPPSDNMKREPETAGFSLSSSLRRPTALTRARSQSYISSSESQSAFSIDSRAHTPFQELQVPETETWPLQAKARLPVKANWLDSSSLLSSEQNSKQRQEATGSGPESRDWIGEWNQDDMQQVIKMLRQLK</sequence>
<reference evidence="2" key="1">
    <citation type="submission" date="2018-04" db="EMBL/GenBank/DDBJ databases">
        <title>Whole genome sequencing of Hypsizygus marmoreus.</title>
        <authorList>
            <person name="Choi I.-G."/>
            <person name="Min B."/>
            <person name="Kim J.-G."/>
            <person name="Kim S."/>
            <person name="Oh Y.-L."/>
            <person name="Kong W.-S."/>
            <person name="Park H."/>
            <person name="Jeong J."/>
            <person name="Song E.-S."/>
        </authorList>
    </citation>
    <scope>NUCLEOTIDE SEQUENCE [LARGE SCALE GENOMIC DNA]</scope>
    <source>
        <strain evidence="2">51987-8</strain>
    </source>
</reference>
<dbReference type="OrthoDB" id="3232670at2759"/>
<feature type="compositionally biased region" description="Polar residues" evidence="1">
    <location>
        <begin position="78"/>
        <end position="103"/>
    </location>
</feature>